<dbReference type="STRING" id="6182.A0A4Z2DIQ2"/>
<dbReference type="AlphaFoldDB" id="A0A4Z2DIQ2"/>
<sequence>MKHLHQNVTVTTINSFMNVALKSKVYSTKPTEDKDLIVSLFEEIEISVLCEYFEDEIGLDHMILLNITVSESTLYIRARLRIEQGGCTQQTIYTKWINYSVGLGVNKLRYRIDSLVYKQLHLTEQYKKVHQTIDTGVNSVRFNVVRLLPEIVVNKSELKVCIMEQNCLHWIDRSRPCGLQEVRSIFKPKDYPLIDEWNKSGGWLAFQAYIQDLCSKNCSPHQCMNNKELQITHSAWFIPCSSCNKAKHQVNCDWSIALWYEPNNRLYPCLYNKQMIQNDQQLLTTYLKDRVLLFLGDSTLRGLMYSLLHRLNKTLFNVQETHKQITLINSSTKLTRFTYFPNYYSHYSNSIKTIHDNHHSFIHLLKSLFIFTQTFNEALLFVGGVRWLNSYHLNVIHNFIIKQKVFRSIKVFIKDYSAGFHTPIDGLPFINWMKRMKEYKRNEELIKLVKQYNWTIIPSHQITWTRLNHFHAYARCSCHFYHVVRQSIHLNITSSVYTLTDTTTNNNNKVFVYDIIGQIHWIMSRIIETTILRNMY</sequence>
<dbReference type="Proteomes" id="UP000311919">
    <property type="component" value="Unassembled WGS sequence"/>
</dbReference>
<protein>
    <submittedName>
        <fullName evidence="1">Cadherin-like and PC-esterase domain-containing protein</fullName>
    </submittedName>
</protein>
<dbReference type="OrthoDB" id="1932925at2759"/>
<dbReference type="PANTHER" id="PTHR14776:SF1">
    <property type="entry name" value="CADHERIN-LIKE AND PC-ESTERASE DOMAIN-CONTAINING PROTEIN 1"/>
    <property type="match status" value="1"/>
</dbReference>
<gene>
    <name evidence="1" type="ORF">EWB00_000482</name>
</gene>
<keyword evidence="2" id="KW-1185">Reference proteome</keyword>
<evidence type="ECO:0000313" key="2">
    <source>
        <dbReference type="Proteomes" id="UP000311919"/>
    </source>
</evidence>
<dbReference type="EMBL" id="SKCS01000118">
    <property type="protein sequence ID" value="TNN16373.1"/>
    <property type="molecule type" value="Genomic_DNA"/>
</dbReference>
<reference evidence="1 2" key="1">
    <citation type="submission" date="2019-03" db="EMBL/GenBank/DDBJ databases">
        <title>An improved genome assembly of the fluke Schistosoma japonicum.</title>
        <authorList>
            <person name="Hu W."/>
            <person name="Luo F."/>
            <person name="Yin M."/>
            <person name="Mo X."/>
            <person name="Sun C."/>
            <person name="Wu Q."/>
            <person name="Zhu B."/>
            <person name="Xiang M."/>
            <person name="Wang J."/>
            <person name="Wang Y."/>
            <person name="Zhang T."/>
            <person name="Xu B."/>
            <person name="Zheng H."/>
            <person name="Feng Z."/>
        </authorList>
    </citation>
    <scope>NUCLEOTIDE SEQUENCE [LARGE SCALE GENOMIC DNA]</scope>
    <source>
        <strain evidence="1">HuSjv2</strain>
        <tissue evidence="1">Worms</tissue>
    </source>
</reference>
<name>A0A4Z2DIQ2_SCHJA</name>
<comment type="caution">
    <text evidence="1">The sequence shown here is derived from an EMBL/GenBank/DDBJ whole genome shotgun (WGS) entry which is preliminary data.</text>
</comment>
<dbReference type="PANTHER" id="PTHR14776">
    <property type="entry name" value="CADHERIN-LIKE AND PC-ESTERASE DOMAIN-CONTAINING PROTEIN 1"/>
    <property type="match status" value="1"/>
</dbReference>
<accession>A0A4Z2DIQ2</accession>
<evidence type="ECO:0000313" key="1">
    <source>
        <dbReference type="EMBL" id="TNN16373.1"/>
    </source>
</evidence>
<organism evidence="1 2">
    <name type="scientific">Schistosoma japonicum</name>
    <name type="common">Blood fluke</name>
    <dbReference type="NCBI Taxonomy" id="6182"/>
    <lineage>
        <taxon>Eukaryota</taxon>
        <taxon>Metazoa</taxon>
        <taxon>Spiralia</taxon>
        <taxon>Lophotrochozoa</taxon>
        <taxon>Platyhelminthes</taxon>
        <taxon>Trematoda</taxon>
        <taxon>Digenea</taxon>
        <taxon>Strigeidida</taxon>
        <taxon>Schistosomatoidea</taxon>
        <taxon>Schistosomatidae</taxon>
        <taxon>Schistosoma</taxon>
    </lineage>
</organism>
<proteinExistence type="predicted"/>